<reference evidence="2" key="1">
    <citation type="submission" date="2023-03" db="EMBL/GenBank/DDBJ databases">
        <title>a new species belonging to Providencia genus.</title>
        <authorList>
            <person name="Yang W."/>
            <person name="Hu F."/>
            <person name="Shen S."/>
            <person name="Ding L."/>
            <person name="Yin D."/>
        </authorList>
    </citation>
    <scope>NUCLEOTIDE SEQUENCE</scope>
    <source>
        <strain evidence="2">CRE-3FA-0001</strain>
    </source>
</reference>
<evidence type="ECO:0000313" key="4">
    <source>
        <dbReference type="Proteomes" id="UP001156701"/>
    </source>
</evidence>
<organism evidence="2 4">
    <name type="scientific">Providencia huashanensis</name>
    <dbReference type="NCBI Taxonomy" id="3037798"/>
    <lineage>
        <taxon>Bacteria</taxon>
        <taxon>Pseudomonadati</taxon>
        <taxon>Pseudomonadota</taxon>
        <taxon>Gammaproteobacteria</taxon>
        <taxon>Enterobacterales</taxon>
        <taxon>Morganellaceae</taxon>
        <taxon>Providencia</taxon>
    </lineage>
</organism>
<dbReference type="Pfam" id="PF02627">
    <property type="entry name" value="CMD"/>
    <property type="match status" value="1"/>
</dbReference>
<feature type="domain" description="Carboxymuconolactone decarboxylase-like" evidence="1">
    <location>
        <begin position="23"/>
        <end position="102"/>
    </location>
</feature>
<dbReference type="Proteomes" id="UP001176478">
    <property type="component" value="Unassembled WGS sequence"/>
</dbReference>
<dbReference type="InterPro" id="IPR003779">
    <property type="entry name" value="CMD-like"/>
</dbReference>
<protein>
    <submittedName>
        <fullName evidence="2">Carboxymuconolactone decarboxylase family protein</fullName>
    </submittedName>
</protein>
<dbReference type="PANTHER" id="PTHR33930:SF2">
    <property type="entry name" value="BLR3452 PROTEIN"/>
    <property type="match status" value="1"/>
</dbReference>
<dbReference type="GO" id="GO:0051920">
    <property type="term" value="F:peroxiredoxin activity"/>
    <property type="evidence" value="ECO:0007669"/>
    <property type="project" value="InterPro"/>
</dbReference>
<reference evidence="3" key="2">
    <citation type="submission" date="2023-07" db="EMBL/GenBank/DDBJ databases">
        <authorList>
            <person name="Yang W."/>
            <person name="Chen J."/>
            <person name="Ji P."/>
            <person name="Hu F."/>
        </authorList>
    </citation>
    <scope>NUCLEOTIDE SEQUENCE</scope>
    <source>
        <strain evidence="3">CRE-138-0111</strain>
    </source>
</reference>
<proteinExistence type="predicted"/>
<evidence type="ECO:0000313" key="3">
    <source>
        <dbReference type="EMBL" id="MDO7854870.1"/>
    </source>
</evidence>
<reference evidence="3" key="3">
    <citation type="journal article" date="2024" name="Int. J. Antimicrob. Agents">
        <title>Identification of a novel Providencia species showing multi-drug-resistant in three patients with hospital-acquired infection.</title>
        <authorList>
            <person name="Yang W."/>
            <person name="Chen J."/>
            <person name="Yang F."/>
            <person name="Ji P."/>
            <person name="Shen S."/>
            <person name="Yin D."/>
            <person name="Hu F."/>
        </authorList>
    </citation>
    <scope>NUCLEOTIDE SEQUENCE</scope>
    <source>
        <strain evidence="3">CRE-138-0111</strain>
    </source>
</reference>
<dbReference type="EMBL" id="JARRYG010000003">
    <property type="protein sequence ID" value="MDG4695533.1"/>
    <property type="molecule type" value="Genomic_DNA"/>
</dbReference>
<dbReference type="EMBL" id="JAUQTG010000001">
    <property type="protein sequence ID" value="MDO7854870.1"/>
    <property type="molecule type" value="Genomic_DNA"/>
</dbReference>
<evidence type="ECO:0000313" key="5">
    <source>
        <dbReference type="Proteomes" id="UP001176478"/>
    </source>
</evidence>
<dbReference type="RefSeq" id="WP_042844196.1">
    <property type="nucleotide sequence ID" value="NZ_JARRYG010000003.1"/>
</dbReference>
<dbReference type="AlphaFoldDB" id="A0AA42FF83"/>
<dbReference type="PANTHER" id="PTHR33930">
    <property type="entry name" value="ALKYL HYDROPEROXIDE REDUCTASE AHPD"/>
    <property type="match status" value="1"/>
</dbReference>
<dbReference type="InterPro" id="IPR004675">
    <property type="entry name" value="AhpD_core"/>
</dbReference>
<gene>
    <name evidence="2" type="ORF">P7V44_04685</name>
    <name evidence="3" type="ORF">Q5E86_00435</name>
</gene>
<dbReference type="SUPFAM" id="SSF69118">
    <property type="entry name" value="AhpD-like"/>
    <property type="match status" value="1"/>
</dbReference>
<evidence type="ECO:0000259" key="1">
    <source>
        <dbReference type="Pfam" id="PF02627"/>
    </source>
</evidence>
<dbReference type="InterPro" id="IPR029032">
    <property type="entry name" value="AhpD-like"/>
</dbReference>
<sequence>MSDFKQITTHISQNLPELAKHIPDVMKNFSNLVSSGSQDGALDKKTKELIAIGIAVANRCDGCIGFHTKILVDLGVTEQELAEALGVAIFMGGGPSAMYAAETMSAYKQFTSK</sequence>
<dbReference type="Proteomes" id="UP001156701">
    <property type="component" value="Unassembled WGS sequence"/>
</dbReference>
<evidence type="ECO:0000313" key="2">
    <source>
        <dbReference type="EMBL" id="MDG4695533.1"/>
    </source>
</evidence>
<name>A0AA42FF83_9GAMM</name>
<accession>A0AA42FF83</accession>
<keyword evidence="5" id="KW-1185">Reference proteome</keyword>
<dbReference type="NCBIfam" id="TIGR00778">
    <property type="entry name" value="ahpD_dom"/>
    <property type="match status" value="1"/>
</dbReference>
<dbReference type="Gene3D" id="1.20.1290.10">
    <property type="entry name" value="AhpD-like"/>
    <property type="match status" value="1"/>
</dbReference>
<comment type="caution">
    <text evidence="2">The sequence shown here is derived from an EMBL/GenBank/DDBJ whole genome shotgun (WGS) entry which is preliminary data.</text>
</comment>